<proteinExistence type="predicted"/>
<keyword evidence="2" id="KW-1185">Reference proteome</keyword>
<dbReference type="Proteomes" id="UP001233172">
    <property type="component" value="Unassembled WGS sequence"/>
</dbReference>
<dbReference type="EMBL" id="JASAOG010000118">
    <property type="protein sequence ID" value="KAK0050103.1"/>
    <property type="molecule type" value="Genomic_DNA"/>
</dbReference>
<organism evidence="1 2">
    <name type="scientific">Biomphalaria pfeifferi</name>
    <name type="common">Bloodfluke planorb</name>
    <name type="synonym">Freshwater snail</name>
    <dbReference type="NCBI Taxonomy" id="112525"/>
    <lineage>
        <taxon>Eukaryota</taxon>
        <taxon>Metazoa</taxon>
        <taxon>Spiralia</taxon>
        <taxon>Lophotrochozoa</taxon>
        <taxon>Mollusca</taxon>
        <taxon>Gastropoda</taxon>
        <taxon>Heterobranchia</taxon>
        <taxon>Euthyneura</taxon>
        <taxon>Panpulmonata</taxon>
        <taxon>Hygrophila</taxon>
        <taxon>Lymnaeoidea</taxon>
        <taxon>Planorbidae</taxon>
        <taxon>Biomphalaria</taxon>
    </lineage>
</organism>
<evidence type="ECO:0000313" key="2">
    <source>
        <dbReference type="Proteomes" id="UP001233172"/>
    </source>
</evidence>
<sequence>MATPWAYNYLTGRPSRSLETGCRTNCPDEYYRDSHYLYTRQNASVSDNGHEEVEATITTLSHEWPC</sequence>
<accession>A0AAD8F499</accession>
<reference evidence="1" key="2">
    <citation type="submission" date="2023-04" db="EMBL/GenBank/DDBJ databases">
        <authorList>
            <person name="Bu L."/>
            <person name="Lu L."/>
            <person name="Laidemitt M.R."/>
            <person name="Zhang S.M."/>
            <person name="Mutuku M."/>
            <person name="Mkoji G."/>
            <person name="Steinauer M."/>
            <person name="Loker E.S."/>
        </authorList>
    </citation>
    <scope>NUCLEOTIDE SEQUENCE</scope>
    <source>
        <strain evidence="1">KasaAsao</strain>
        <tissue evidence="1">Whole Snail</tissue>
    </source>
</reference>
<gene>
    <name evidence="1" type="ORF">Bpfe_020484</name>
</gene>
<name>A0AAD8F499_BIOPF</name>
<comment type="caution">
    <text evidence="1">The sequence shown here is derived from an EMBL/GenBank/DDBJ whole genome shotgun (WGS) entry which is preliminary data.</text>
</comment>
<evidence type="ECO:0000313" key="1">
    <source>
        <dbReference type="EMBL" id="KAK0050103.1"/>
    </source>
</evidence>
<protein>
    <submittedName>
        <fullName evidence="1">Uncharacterized protein</fullName>
    </submittedName>
</protein>
<reference evidence="1" key="1">
    <citation type="journal article" date="2023" name="PLoS Negl. Trop. Dis.">
        <title>A genome sequence for Biomphalaria pfeifferi, the major vector snail for the human-infecting parasite Schistosoma mansoni.</title>
        <authorList>
            <person name="Bu L."/>
            <person name="Lu L."/>
            <person name="Laidemitt M.R."/>
            <person name="Zhang S.M."/>
            <person name="Mutuku M."/>
            <person name="Mkoji G."/>
            <person name="Steinauer M."/>
            <person name="Loker E.S."/>
        </authorList>
    </citation>
    <scope>NUCLEOTIDE SEQUENCE</scope>
    <source>
        <strain evidence="1">KasaAsao</strain>
    </source>
</reference>
<dbReference type="AlphaFoldDB" id="A0AAD8F499"/>